<comment type="caution">
    <text evidence="1">The sequence shown here is derived from an EMBL/GenBank/DDBJ whole genome shotgun (WGS) entry which is preliminary data.</text>
</comment>
<gene>
    <name evidence="1" type="ORF">OLEA9_A077868</name>
</gene>
<keyword evidence="2" id="KW-1185">Reference proteome</keyword>
<dbReference type="EMBL" id="CACTIH010000699">
    <property type="protein sequence ID" value="CAA2962008.1"/>
    <property type="molecule type" value="Genomic_DNA"/>
</dbReference>
<dbReference type="Gramene" id="OE9A077868T1">
    <property type="protein sequence ID" value="OE9A077868C1"/>
    <property type="gene ID" value="OE9A077868"/>
</dbReference>
<protein>
    <submittedName>
        <fullName evidence="1">Uncharacterized protein</fullName>
    </submittedName>
</protein>
<accession>A0A8S0QB04</accession>
<dbReference type="Proteomes" id="UP000594638">
    <property type="component" value="Unassembled WGS sequence"/>
</dbReference>
<sequence>MLAAVAVLQRERELSLVLAGGKRGTLPALPSITPARLRSSSPYACPGCRAEAVLYTCFSPVQHFLQYGRCANVILGISPASVASDKQAQNLEARGVRVVCLELFFPALWSAARKTVPPPPLRINYSPSCFIGGTRLNQSRSIRELLSASGSPSGVSPIPRSAAPRRAGRRLLLISVIAVRLRLSYYSGPGQRAAAHTTVNCLPTFQDVAPCENSQPNA</sequence>
<reference evidence="1 2" key="1">
    <citation type="submission" date="2019-12" db="EMBL/GenBank/DDBJ databases">
        <authorList>
            <person name="Alioto T."/>
            <person name="Alioto T."/>
            <person name="Gomez Garrido J."/>
        </authorList>
    </citation>
    <scope>NUCLEOTIDE SEQUENCE [LARGE SCALE GENOMIC DNA]</scope>
</reference>
<organism evidence="1 2">
    <name type="scientific">Olea europaea subsp. europaea</name>
    <dbReference type="NCBI Taxonomy" id="158383"/>
    <lineage>
        <taxon>Eukaryota</taxon>
        <taxon>Viridiplantae</taxon>
        <taxon>Streptophyta</taxon>
        <taxon>Embryophyta</taxon>
        <taxon>Tracheophyta</taxon>
        <taxon>Spermatophyta</taxon>
        <taxon>Magnoliopsida</taxon>
        <taxon>eudicotyledons</taxon>
        <taxon>Gunneridae</taxon>
        <taxon>Pentapetalae</taxon>
        <taxon>asterids</taxon>
        <taxon>lamiids</taxon>
        <taxon>Lamiales</taxon>
        <taxon>Oleaceae</taxon>
        <taxon>Oleeae</taxon>
        <taxon>Olea</taxon>
    </lineage>
</organism>
<evidence type="ECO:0000313" key="2">
    <source>
        <dbReference type="Proteomes" id="UP000594638"/>
    </source>
</evidence>
<evidence type="ECO:0000313" key="1">
    <source>
        <dbReference type="EMBL" id="CAA2962008.1"/>
    </source>
</evidence>
<dbReference type="AlphaFoldDB" id="A0A8S0QB04"/>
<name>A0A8S0QB04_OLEEU</name>
<proteinExistence type="predicted"/>